<dbReference type="KEGG" id="tasa:A1Q1_05822"/>
<dbReference type="InterPro" id="IPR000772">
    <property type="entry name" value="Ricin_B_lectin"/>
</dbReference>
<dbReference type="HOGENOM" id="CLU_1518918_0_0_1"/>
<organism evidence="3 4">
    <name type="scientific">Trichosporon asahii var. asahii (strain ATCC 90039 / CBS 2479 / JCM 2466 / KCTC 7840 / NBRC 103889/ NCYC 2677 / UAMH 7654)</name>
    <name type="common">Yeast</name>
    <dbReference type="NCBI Taxonomy" id="1186058"/>
    <lineage>
        <taxon>Eukaryota</taxon>
        <taxon>Fungi</taxon>
        <taxon>Dikarya</taxon>
        <taxon>Basidiomycota</taxon>
        <taxon>Agaricomycotina</taxon>
        <taxon>Tremellomycetes</taxon>
        <taxon>Trichosporonales</taxon>
        <taxon>Trichosporonaceae</taxon>
        <taxon>Trichosporon</taxon>
    </lineage>
</organism>
<proteinExistence type="predicted"/>
<feature type="domain" description="Ricin B lectin" evidence="2">
    <location>
        <begin position="43"/>
        <end position="125"/>
    </location>
</feature>
<sequence>MLFSTLSLFLAAVSAAPIKRSECVPNYAPDGTYIDEGCGIVMRANGGLCMRTDYDTQPSAPVYLEECLAGQHGRSGGRWSVSLGDTKLRNMEAATPDYCLTANEARTLVVAQRCEEGNKSQNWETSLPWGDSQDARIKLKGEDVCVQARKTGKGDQIELAKCGCLTDQIFDAPGLAP</sequence>
<reference evidence="3 4" key="1">
    <citation type="journal article" date="2012" name="Eukaryot. Cell">
        <title>Draft genome sequence of CBS 2479, the standard type strain of Trichosporon asahii.</title>
        <authorList>
            <person name="Yang R.Y."/>
            <person name="Li H.T."/>
            <person name="Zhu H."/>
            <person name="Zhou G.P."/>
            <person name="Wang M."/>
            <person name="Wang L."/>
        </authorList>
    </citation>
    <scope>NUCLEOTIDE SEQUENCE [LARGE SCALE GENOMIC DNA]</scope>
    <source>
        <strain evidence="4">ATCC 90039 / CBS 2479 / JCM 2466 / KCTC 7840 / NCYC 2677 / UAMH 7654</strain>
    </source>
</reference>
<keyword evidence="1" id="KW-0732">Signal</keyword>
<comment type="caution">
    <text evidence="3">The sequence shown here is derived from an EMBL/GenBank/DDBJ whole genome shotgun (WGS) entry which is preliminary data.</text>
</comment>
<dbReference type="GeneID" id="25989334"/>
<evidence type="ECO:0000313" key="4">
    <source>
        <dbReference type="Proteomes" id="UP000002748"/>
    </source>
</evidence>
<feature type="signal peptide" evidence="1">
    <location>
        <begin position="1"/>
        <end position="15"/>
    </location>
</feature>
<gene>
    <name evidence="3" type="ORF">A1Q1_05822</name>
</gene>
<evidence type="ECO:0000259" key="2">
    <source>
        <dbReference type="Pfam" id="PF00652"/>
    </source>
</evidence>
<dbReference type="InterPro" id="IPR035992">
    <property type="entry name" value="Ricin_B-like_lectins"/>
</dbReference>
<feature type="chain" id="PRO_5012836271" description="Ricin B lectin domain-containing protein" evidence="1">
    <location>
        <begin position="16"/>
        <end position="177"/>
    </location>
</feature>
<dbReference type="VEuPathDB" id="FungiDB:A1Q1_05822"/>
<dbReference type="SUPFAM" id="SSF50370">
    <property type="entry name" value="Ricin B-like lectins"/>
    <property type="match status" value="1"/>
</dbReference>
<accession>J5Q645</accession>
<dbReference type="Proteomes" id="UP000002748">
    <property type="component" value="Unassembled WGS sequence"/>
</dbReference>
<dbReference type="Pfam" id="PF00652">
    <property type="entry name" value="Ricin_B_lectin"/>
    <property type="match status" value="1"/>
</dbReference>
<dbReference type="PROSITE" id="PS50231">
    <property type="entry name" value="RICIN_B_LECTIN"/>
    <property type="match status" value="1"/>
</dbReference>
<dbReference type="AlphaFoldDB" id="J5Q645"/>
<name>J5Q645_TRIAS</name>
<evidence type="ECO:0000313" key="3">
    <source>
        <dbReference type="EMBL" id="EJT45673.1"/>
    </source>
</evidence>
<dbReference type="RefSeq" id="XP_014176506.1">
    <property type="nucleotide sequence ID" value="XM_014321031.1"/>
</dbReference>
<evidence type="ECO:0000256" key="1">
    <source>
        <dbReference type="SAM" id="SignalP"/>
    </source>
</evidence>
<dbReference type="EMBL" id="ALBS01000322">
    <property type="protein sequence ID" value="EJT45673.1"/>
    <property type="molecule type" value="Genomic_DNA"/>
</dbReference>
<protein>
    <recommendedName>
        <fullName evidence="2">Ricin B lectin domain-containing protein</fullName>
    </recommendedName>
</protein>
<dbReference type="Gene3D" id="2.80.10.50">
    <property type="match status" value="1"/>
</dbReference>